<protein>
    <submittedName>
        <fullName evidence="1">Uncharacterized protein</fullName>
    </submittedName>
</protein>
<evidence type="ECO:0000313" key="1">
    <source>
        <dbReference type="EMBL" id="JAI03485.1"/>
    </source>
</evidence>
<sequence>MYKIKILFIIIFICNHNFWKRGYWPRAIAAIVNCYHLVPTV</sequence>
<reference evidence="1" key="2">
    <citation type="journal article" date="2015" name="Fish Shellfish Immunol.">
        <title>Early steps in the European eel (Anguilla anguilla)-Vibrio vulnificus interaction in the gills: Role of the RtxA13 toxin.</title>
        <authorList>
            <person name="Callol A."/>
            <person name="Pajuelo D."/>
            <person name="Ebbesson L."/>
            <person name="Teles M."/>
            <person name="MacKenzie S."/>
            <person name="Amaro C."/>
        </authorList>
    </citation>
    <scope>NUCLEOTIDE SEQUENCE</scope>
</reference>
<proteinExistence type="predicted"/>
<dbReference type="EMBL" id="GBXM01005093">
    <property type="protein sequence ID" value="JAI03485.1"/>
    <property type="molecule type" value="Transcribed_RNA"/>
</dbReference>
<name>A0A0E9XLE6_ANGAN</name>
<accession>A0A0E9XLE6</accession>
<organism evidence="1">
    <name type="scientific">Anguilla anguilla</name>
    <name type="common">European freshwater eel</name>
    <name type="synonym">Muraena anguilla</name>
    <dbReference type="NCBI Taxonomy" id="7936"/>
    <lineage>
        <taxon>Eukaryota</taxon>
        <taxon>Metazoa</taxon>
        <taxon>Chordata</taxon>
        <taxon>Craniata</taxon>
        <taxon>Vertebrata</taxon>
        <taxon>Euteleostomi</taxon>
        <taxon>Actinopterygii</taxon>
        <taxon>Neopterygii</taxon>
        <taxon>Teleostei</taxon>
        <taxon>Anguilliformes</taxon>
        <taxon>Anguillidae</taxon>
        <taxon>Anguilla</taxon>
    </lineage>
</organism>
<reference evidence="1" key="1">
    <citation type="submission" date="2014-11" db="EMBL/GenBank/DDBJ databases">
        <authorList>
            <person name="Amaro Gonzalez C."/>
        </authorList>
    </citation>
    <scope>NUCLEOTIDE SEQUENCE</scope>
</reference>
<dbReference type="AlphaFoldDB" id="A0A0E9XLE6"/>